<dbReference type="GeneID" id="45523349"/>
<dbReference type="Gene3D" id="3.30.160.250">
    <property type="match status" value="1"/>
</dbReference>
<protein>
    <recommendedName>
        <fullName evidence="1">HicB-like antitoxin of toxin-antitoxin system domain-containing protein</fullName>
    </recommendedName>
</protein>
<evidence type="ECO:0000259" key="1">
    <source>
        <dbReference type="Pfam" id="PF15919"/>
    </source>
</evidence>
<dbReference type="Proteomes" id="UP000016702">
    <property type="component" value="Chromosome"/>
</dbReference>
<proteinExistence type="predicted"/>
<evidence type="ECO:0000313" key="2">
    <source>
        <dbReference type="EMBL" id="BAN53675.1"/>
    </source>
</evidence>
<dbReference type="Pfam" id="PF15919">
    <property type="entry name" value="HicB_lk_antitox"/>
    <property type="match status" value="1"/>
</dbReference>
<organism evidence="2 3">
    <name type="scientific">Pseudomonas putida NBRC 14164</name>
    <dbReference type="NCBI Taxonomy" id="1211579"/>
    <lineage>
        <taxon>Bacteria</taxon>
        <taxon>Pseudomonadati</taxon>
        <taxon>Pseudomonadota</taxon>
        <taxon>Gammaproteobacteria</taxon>
        <taxon>Pseudomonadales</taxon>
        <taxon>Pseudomonadaceae</taxon>
        <taxon>Pseudomonas</taxon>
    </lineage>
</organism>
<dbReference type="EMBL" id="AP013070">
    <property type="protein sequence ID" value="BAN53675.1"/>
    <property type="molecule type" value="Genomic_DNA"/>
</dbReference>
<accession>A0ABN5UJD3</accession>
<reference evidence="2 3" key="1">
    <citation type="journal article" date="2014" name="Genome Announc.">
        <title>The Complete Genome Sequence of Pseudomonas putida NBRC 14164T Confirms High Intraspecies Variation.</title>
        <authorList>
            <person name="Ohji S."/>
            <person name="Yamazoe A."/>
            <person name="Hosoyama A."/>
            <person name="Tsuchikane K."/>
            <person name="Ezaki T."/>
            <person name="Fujita N."/>
        </authorList>
    </citation>
    <scope>NUCLEOTIDE SEQUENCE [LARGE SCALE GENOMIC DNA]</scope>
    <source>
        <strain evidence="2 3">NBRC 14164</strain>
    </source>
</reference>
<feature type="domain" description="HicB-like antitoxin of toxin-antitoxin system" evidence="1">
    <location>
        <begin position="4"/>
        <end position="63"/>
    </location>
</feature>
<dbReference type="RefSeq" id="WP_016498927.1">
    <property type="nucleotide sequence ID" value="NC_021505.1"/>
</dbReference>
<evidence type="ECO:0000313" key="3">
    <source>
        <dbReference type="Proteomes" id="UP000016702"/>
    </source>
</evidence>
<keyword evidence="3" id="KW-1185">Reference proteome</keyword>
<dbReference type="InterPro" id="IPR035069">
    <property type="entry name" value="TTHA1013/TTHA0281-like"/>
</dbReference>
<dbReference type="InterPro" id="IPR031807">
    <property type="entry name" value="HicB-like"/>
</dbReference>
<name>A0ABN5UJD3_PSEPU</name>
<dbReference type="SUPFAM" id="SSF143100">
    <property type="entry name" value="TTHA1013/TTHA0281-like"/>
    <property type="match status" value="1"/>
</dbReference>
<sequence>MYDYKIVVHEENDHFWSSCPDIPEAHSVGDSLEELLANAVDGLTLALSIYVDQKRAIPPATEAGDHIVRLSGVTVAKIALWNELVRSGKTRADLASMLGISPTAAGRLVDFEHTSKLESLEEALAKFGVRLQVIPTALQAA</sequence>
<gene>
    <name evidence="2" type="ORF">PP4_18220</name>
</gene>